<feature type="transmembrane region" description="Helical" evidence="5">
    <location>
        <begin position="36"/>
        <end position="58"/>
    </location>
</feature>
<feature type="transmembrane region" description="Helical" evidence="5">
    <location>
        <begin position="123"/>
        <end position="145"/>
    </location>
</feature>
<keyword evidence="3 5" id="KW-1133">Transmembrane helix</keyword>
<keyword evidence="4 5" id="KW-0472">Membrane</keyword>
<dbReference type="AlphaFoldDB" id="A0A1J5T4F2"/>
<sequence>MYWLTAMIGLNLLLTLGVGIYLEFRPMRDGARAQRWWRGTMAANLLLFVSASIGLLALGMHDALAQETAAAHGEISVGLGLALLGAGLPTGLAAFGAGLAVGPVGAASLAIISEKPEMFGRTLIYLGLAEGIAIYGLVVTILLLGKIA</sequence>
<comment type="caution">
    <text evidence="7">The sequence shown here is derived from an EMBL/GenBank/DDBJ whole genome shotgun (WGS) entry which is preliminary data.</text>
</comment>
<dbReference type="EMBL" id="MLJW01000021">
    <property type="protein sequence ID" value="OIR11173.1"/>
    <property type="molecule type" value="Genomic_DNA"/>
</dbReference>
<dbReference type="SUPFAM" id="SSF81333">
    <property type="entry name" value="F1F0 ATP synthase subunit C"/>
    <property type="match status" value="1"/>
</dbReference>
<comment type="subcellular location">
    <subcellularLocation>
        <location evidence="1">Membrane</location>
        <topology evidence="1">Multi-pass membrane protein</topology>
    </subcellularLocation>
</comment>
<dbReference type="GO" id="GO:0015078">
    <property type="term" value="F:proton transmembrane transporter activity"/>
    <property type="evidence" value="ECO:0007669"/>
    <property type="project" value="InterPro"/>
</dbReference>
<feature type="transmembrane region" description="Helical" evidence="5">
    <location>
        <begin position="6"/>
        <end position="24"/>
    </location>
</feature>
<dbReference type="Pfam" id="PF00137">
    <property type="entry name" value="ATP-synt_C"/>
    <property type="match status" value="1"/>
</dbReference>
<feature type="domain" description="V-ATPase proteolipid subunit C-like" evidence="6">
    <location>
        <begin position="84"/>
        <end position="143"/>
    </location>
</feature>
<reference evidence="7" key="1">
    <citation type="submission" date="2016-10" db="EMBL/GenBank/DDBJ databases">
        <title>Sequence of Gallionella enrichment culture.</title>
        <authorList>
            <person name="Poehlein A."/>
            <person name="Muehling M."/>
            <person name="Daniel R."/>
        </authorList>
    </citation>
    <scope>NUCLEOTIDE SEQUENCE</scope>
</reference>
<evidence type="ECO:0000256" key="4">
    <source>
        <dbReference type="ARBA" id="ARBA00023136"/>
    </source>
</evidence>
<evidence type="ECO:0000259" key="6">
    <source>
        <dbReference type="Pfam" id="PF00137"/>
    </source>
</evidence>
<organism evidence="7">
    <name type="scientific">mine drainage metagenome</name>
    <dbReference type="NCBI Taxonomy" id="410659"/>
    <lineage>
        <taxon>unclassified sequences</taxon>
        <taxon>metagenomes</taxon>
        <taxon>ecological metagenomes</taxon>
    </lineage>
</organism>
<accession>A0A1J5T4F2</accession>
<protein>
    <submittedName>
        <fullName evidence="7">V-type sodium ATPase subunit K</fullName>
    </submittedName>
</protein>
<dbReference type="CDD" id="cd18120">
    <property type="entry name" value="ATP-synt_Vo_Ao_c"/>
    <property type="match status" value="1"/>
</dbReference>
<gene>
    <name evidence="7" type="primary">ntpK</name>
    <name evidence="7" type="ORF">GALL_73510</name>
</gene>
<dbReference type="InterPro" id="IPR002379">
    <property type="entry name" value="ATPase_proteolipid_c-like_dom"/>
</dbReference>
<evidence type="ECO:0000256" key="2">
    <source>
        <dbReference type="ARBA" id="ARBA00022692"/>
    </source>
</evidence>
<proteinExistence type="predicted"/>
<evidence type="ECO:0000256" key="3">
    <source>
        <dbReference type="ARBA" id="ARBA00022989"/>
    </source>
</evidence>
<evidence type="ECO:0000256" key="1">
    <source>
        <dbReference type="ARBA" id="ARBA00004141"/>
    </source>
</evidence>
<dbReference type="Gene3D" id="1.20.120.610">
    <property type="entry name" value="lithium bound rotor ring of v- atpase"/>
    <property type="match status" value="1"/>
</dbReference>
<evidence type="ECO:0000313" key="7">
    <source>
        <dbReference type="EMBL" id="OIR11173.1"/>
    </source>
</evidence>
<feature type="transmembrane region" description="Helical" evidence="5">
    <location>
        <begin position="78"/>
        <end position="111"/>
    </location>
</feature>
<dbReference type="GO" id="GO:0033177">
    <property type="term" value="C:proton-transporting two-sector ATPase complex, proton-transporting domain"/>
    <property type="evidence" value="ECO:0007669"/>
    <property type="project" value="InterPro"/>
</dbReference>
<name>A0A1J5T4F2_9ZZZZ</name>
<keyword evidence="2 5" id="KW-0812">Transmembrane</keyword>
<dbReference type="InterPro" id="IPR035921">
    <property type="entry name" value="F/V-ATP_Csub_sf"/>
</dbReference>
<evidence type="ECO:0000256" key="5">
    <source>
        <dbReference type="SAM" id="Phobius"/>
    </source>
</evidence>